<feature type="domain" description="PPIase cyclophilin-type" evidence="4">
    <location>
        <begin position="8"/>
        <end position="173"/>
    </location>
</feature>
<dbReference type="Gene3D" id="2.40.100.10">
    <property type="entry name" value="Cyclophilin-like"/>
    <property type="match status" value="1"/>
</dbReference>
<dbReference type="EC" id="5.2.1.8" evidence="1"/>
<evidence type="ECO:0000259" key="4">
    <source>
        <dbReference type="PROSITE" id="PS50072"/>
    </source>
</evidence>
<protein>
    <recommendedName>
        <fullName evidence="1">peptidylprolyl isomerase</fullName>
        <ecNumber evidence="1">5.2.1.8</ecNumber>
    </recommendedName>
</protein>
<dbReference type="GO" id="GO:0003755">
    <property type="term" value="F:peptidyl-prolyl cis-trans isomerase activity"/>
    <property type="evidence" value="ECO:0007669"/>
    <property type="project" value="UniProtKB-KW"/>
</dbReference>
<proteinExistence type="predicted"/>
<evidence type="ECO:0000256" key="2">
    <source>
        <dbReference type="ARBA" id="ARBA00023110"/>
    </source>
</evidence>
<dbReference type="SUPFAM" id="SSF50891">
    <property type="entry name" value="Cyclophilin-like"/>
    <property type="match status" value="1"/>
</dbReference>
<dbReference type="EMBL" id="HBGW01001449">
    <property type="protein sequence ID" value="CAD9483946.1"/>
    <property type="molecule type" value="Transcribed_RNA"/>
</dbReference>
<evidence type="ECO:0000313" key="5">
    <source>
        <dbReference type="EMBL" id="CAD9483946.1"/>
    </source>
</evidence>
<dbReference type="InterPro" id="IPR029000">
    <property type="entry name" value="Cyclophilin-like_dom_sf"/>
</dbReference>
<evidence type="ECO:0000256" key="1">
    <source>
        <dbReference type="ARBA" id="ARBA00013194"/>
    </source>
</evidence>
<dbReference type="PROSITE" id="PS50072">
    <property type="entry name" value="CSA_PPIASE_2"/>
    <property type="match status" value="1"/>
</dbReference>
<dbReference type="InterPro" id="IPR002130">
    <property type="entry name" value="Cyclophilin-type_PPIase_dom"/>
</dbReference>
<dbReference type="PANTHER" id="PTHR43246">
    <property type="entry name" value="PEPTIDYL-PROLYL CIS-TRANS ISOMERASE CYP38, CHLOROPLASTIC"/>
    <property type="match status" value="1"/>
</dbReference>
<keyword evidence="2" id="KW-0697">Rotamase</keyword>
<name>A0A6V0DCM3_9DINO</name>
<keyword evidence="3" id="KW-0413">Isomerase</keyword>
<dbReference type="Pfam" id="PF00160">
    <property type="entry name" value="Pro_isomerase"/>
    <property type="match status" value="1"/>
</dbReference>
<organism evidence="5">
    <name type="scientific">Zooxanthella nutricula</name>
    <dbReference type="NCBI Taxonomy" id="1333877"/>
    <lineage>
        <taxon>Eukaryota</taxon>
        <taxon>Sar</taxon>
        <taxon>Alveolata</taxon>
        <taxon>Dinophyceae</taxon>
        <taxon>Peridiniales</taxon>
        <taxon>Peridiniales incertae sedis</taxon>
        <taxon>Zooxanthella</taxon>
    </lineage>
</organism>
<gene>
    <name evidence="5" type="ORF">BRAN1462_LOCUS954</name>
</gene>
<reference evidence="5" key="1">
    <citation type="submission" date="2021-01" db="EMBL/GenBank/DDBJ databases">
        <authorList>
            <person name="Corre E."/>
            <person name="Pelletier E."/>
            <person name="Niang G."/>
            <person name="Scheremetjew M."/>
            <person name="Finn R."/>
            <person name="Kale V."/>
            <person name="Holt S."/>
            <person name="Cochrane G."/>
            <person name="Meng A."/>
            <person name="Brown T."/>
            <person name="Cohen L."/>
        </authorList>
    </citation>
    <scope>NUCLEOTIDE SEQUENCE</scope>
    <source>
        <strain evidence="5">RCC3387</strain>
    </source>
</reference>
<dbReference type="InterPro" id="IPR044665">
    <property type="entry name" value="E_coli_cyclophilin_A-like"/>
</dbReference>
<accession>A0A6V0DCM3</accession>
<evidence type="ECO:0000256" key="3">
    <source>
        <dbReference type="ARBA" id="ARBA00023235"/>
    </source>
</evidence>
<dbReference type="AlphaFoldDB" id="A0A6V0DCM3"/>
<sequence>MAEEFTVQMKVEVRAGKEETVTLKVHPEWAPKGAQRFKDLVSQGYYDQARWHRVIKDFIAQVGIAADPTTYKDVGMKTIEDDAVKVKNKKGTVSFAKRNEPCTRSCQIFVNLVDNFDLDKHGFAPFAEVVEGFSTIESLQVLEVDQARLKDEGNAYLDKDFPGKLSEIKEAKIV</sequence>